<evidence type="ECO:0000313" key="1">
    <source>
        <dbReference type="EMBL" id="GAA5141339.1"/>
    </source>
</evidence>
<proteinExistence type="predicted"/>
<accession>A0ABP9P5W4</accession>
<keyword evidence="2" id="KW-1185">Reference proteome</keyword>
<reference evidence="2" key="1">
    <citation type="journal article" date="2019" name="Int. J. Syst. Evol. Microbiol.">
        <title>The Global Catalogue of Microorganisms (GCM) 10K type strain sequencing project: providing services to taxonomists for standard genome sequencing and annotation.</title>
        <authorList>
            <consortium name="The Broad Institute Genomics Platform"/>
            <consortium name="The Broad Institute Genome Sequencing Center for Infectious Disease"/>
            <person name="Wu L."/>
            <person name="Ma J."/>
        </authorList>
    </citation>
    <scope>NUCLEOTIDE SEQUENCE [LARGE SCALE GENOMIC DNA]</scope>
    <source>
        <strain evidence="2">JCM 18053</strain>
    </source>
</reference>
<name>A0ABP9P5W4_9BACT</name>
<protein>
    <submittedName>
        <fullName evidence="1">Uncharacterized protein</fullName>
    </submittedName>
</protein>
<dbReference type="Proteomes" id="UP001499852">
    <property type="component" value="Unassembled WGS sequence"/>
</dbReference>
<gene>
    <name evidence="1" type="ORF">GCM10023213_25280</name>
</gene>
<sequence>MIRQISESEFTGPRLTEGACLFRTPESLEIGQTIEWEPEVEDGLGPGKFAVFVSPGGLIFSLQLYELSPRKDLMTLYVRPGDLGLHVDQALIELCLTSADLGWLADGARLPPARLIRQDDNGVQFHVGDYPCHADAEATRRQLMAGHHKQAYFIEPILEGGPTLLFPADYSGPPSIIPAP</sequence>
<organism evidence="1 2">
    <name type="scientific">Prosthecobacter algae</name>
    <dbReference type="NCBI Taxonomy" id="1144682"/>
    <lineage>
        <taxon>Bacteria</taxon>
        <taxon>Pseudomonadati</taxon>
        <taxon>Verrucomicrobiota</taxon>
        <taxon>Verrucomicrobiia</taxon>
        <taxon>Verrucomicrobiales</taxon>
        <taxon>Verrucomicrobiaceae</taxon>
        <taxon>Prosthecobacter</taxon>
    </lineage>
</organism>
<comment type="caution">
    <text evidence="1">The sequence shown here is derived from an EMBL/GenBank/DDBJ whole genome shotgun (WGS) entry which is preliminary data.</text>
</comment>
<dbReference type="EMBL" id="BAABIA010000005">
    <property type="protein sequence ID" value="GAA5141339.1"/>
    <property type="molecule type" value="Genomic_DNA"/>
</dbReference>
<evidence type="ECO:0000313" key="2">
    <source>
        <dbReference type="Proteomes" id="UP001499852"/>
    </source>
</evidence>